<name>A0A0G0YR64_UNCKA</name>
<sequence>MRDKAVVIILTILLLTVSLAFAYYYGTQKGRSGSAISPPPASPQLQQQEQAVIPEPNVPETPTPTPAPASNIPAGWKTYTNTQYGFEISYPASYNALSDSNNLYGYPNGVVLFYGGGQSYDLVIESWSTQSAYEDKYRNQPNLTVKKIGSMYITLINTNLEPEVDQIIETFTAL</sequence>
<dbReference type="Proteomes" id="UP000033847">
    <property type="component" value="Unassembled WGS sequence"/>
</dbReference>
<accession>A0A0G0YR64</accession>
<proteinExistence type="predicted"/>
<dbReference type="AlphaFoldDB" id="A0A0G0YR64"/>
<reference evidence="1 2" key="1">
    <citation type="journal article" date="2015" name="Nature">
        <title>rRNA introns, odd ribosomes, and small enigmatic genomes across a large radiation of phyla.</title>
        <authorList>
            <person name="Brown C.T."/>
            <person name="Hug L.A."/>
            <person name="Thomas B.C."/>
            <person name="Sharon I."/>
            <person name="Castelle C.J."/>
            <person name="Singh A."/>
            <person name="Wilkins M.J."/>
            <person name="Williams K.H."/>
            <person name="Banfield J.F."/>
        </authorList>
    </citation>
    <scope>NUCLEOTIDE SEQUENCE [LARGE SCALE GENOMIC DNA]</scope>
</reference>
<organism evidence="1 2">
    <name type="scientific">candidate division WWE3 bacterium GW2011_GWF1_42_14</name>
    <dbReference type="NCBI Taxonomy" id="1619138"/>
    <lineage>
        <taxon>Bacteria</taxon>
        <taxon>Katanobacteria</taxon>
    </lineage>
</organism>
<dbReference type="EMBL" id="LCCU01000004">
    <property type="protein sequence ID" value="KKS39120.1"/>
    <property type="molecule type" value="Genomic_DNA"/>
</dbReference>
<evidence type="ECO:0000313" key="2">
    <source>
        <dbReference type="Proteomes" id="UP000033847"/>
    </source>
</evidence>
<gene>
    <name evidence="1" type="ORF">UV00_C0004G0046</name>
</gene>
<protein>
    <submittedName>
        <fullName evidence="1">Uncharacterized protein</fullName>
    </submittedName>
</protein>
<evidence type="ECO:0000313" key="1">
    <source>
        <dbReference type="EMBL" id="KKS39120.1"/>
    </source>
</evidence>
<comment type="caution">
    <text evidence="1">The sequence shown here is derived from an EMBL/GenBank/DDBJ whole genome shotgun (WGS) entry which is preliminary data.</text>
</comment>